<feature type="region of interest" description="Disordered" evidence="1">
    <location>
        <begin position="789"/>
        <end position="957"/>
    </location>
</feature>
<evidence type="ECO:0000256" key="1">
    <source>
        <dbReference type="SAM" id="MobiDB-lite"/>
    </source>
</evidence>
<feature type="compositionally biased region" description="Low complexity" evidence="1">
    <location>
        <begin position="822"/>
        <end position="831"/>
    </location>
</feature>
<dbReference type="EMBL" id="MN739530">
    <property type="protein sequence ID" value="QHT11026.1"/>
    <property type="molecule type" value="Genomic_DNA"/>
</dbReference>
<organism evidence="2">
    <name type="scientific">viral metagenome</name>
    <dbReference type="NCBI Taxonomy" id="1070528"/>
    <lineage>
        <taxon>unclassified sequences</taxon>
        <taxon>metagenomes</taxon>
        <taxon>organismal metagenomes</taxon>
    </lineage>
</organism>
<feature type="compositionally biased region" description="Low complexity" evidence="1">
    <location>
        <begin position="841"/>
        <end position="874"/>
    </location>
</feature>
<feature type="compositionally biased region" description="Acidic residues" evidence="1">
    <location>
        <begin position="732"/>
        <end position="751"/>
    </location>
</feature>
<evidence type="ECO:0000313" key="2">
    <source>
        <dbReference type="EMBL" id="QHT11026.1"/>
    </source>
</evidence>
<sequence length="2074" mass="238053">MDVLNLFKSSPENDTISMHYPIYKLIELTNDGNSLPKRVFVFHGKREEKGKPSMNEIFSDNELTYINSSSPEIIYSNQFIHKDDTIQTIKKKLVMEMDTATTSLQEIYLYSFIRDRLNLLQFFQEISKRDKFEFTHQMLGQLLCNLKVGVDTIEAVKSKGIKDTYVYEDIEHYFNLVDYNICHPIGQKFASFRDLLFSANPYDILKPNPESTTVALPVFVQTMQNSIQTFENHLLMNYGELVNNTIYFALAGDVIEYSINNRIDVGYVLSLYYPLLENQKILSKNDFITNHQRLIRETDESITEQTTKQYQLINMFHEVYYNKTGELPSMNRGITSFHVALHPETKSNLPLDAIFKNIHSTKFCPFIKYNPGPKRENIYRLYSEKISKSGKKIPYLKKSQIINLSKITGKVRQISVYNQSVLDGQSIEVFIDFDYNGNINVRCDIEKPILEDDILRILLGPVNKIISNLNSYLIQSGYKVNSFYSLRDNLLEFINLKYVFEMSYNKDFSLSKYKCLTGIFDIIDDNLRKGAILRFKRVDNFKKMDAIDATITELYKTTNDLATIVNALMLNYELTKDEALIQFQDYLNNFTRTKGRFVNKSLDIAENPGFPTILRVIPFEQRITVEVDKITGIDYISVLELYLESFLRITQSPDTIKLPIQEIKLMCLRETGQNIETQPVLITTAKPDVTEIYDEDSDIESSTDGEQSDGEDYIEGLAPIEDEDVDLEDAVNNAEDEDEVEEPENNINDDFDGAKYSDDESIQTLQAENLDDEDISIPPQNDDWLEHLETNDTEIPIKNSDESVEGLIESPDSYQGMEPLQDDSQPSTNSSDDSDSNLGMEPLQPSSESLESSEGMAPIQQESQPSSESLESSEGMAPIQPSAESTDSSEGMAPIQQESQPTSESLESSEGMAPIQQESQPTSESLESSEGMAPLQQSSEESNQEPSTTPKKELIGGNKKKLFVDKLKRLEPNLILKKKEGKYDTYSRVCPANVSRQPVILTDEEKRKIDETHEGAYGYAMRYGSDPNKKNWYICPRYWCMTTNMPLTEQEVKEGKCADNMHEFTSKEHKNAKGEYIQYSPGFLPKDAHPKSCLPCCFKNAMSQLQITRRNQCNIQDEEFTGPNSTNEFKEADVDMIEEYKPNPKKPKAEEMDENPKFYIVSFDTYPIRKDRWGFLPPSVQLFLQVDYAKAITKKNAALIKPNINVFLRYGVEQSQHQSFLGSIAHIFGSVHKYRQQGKSIPTIQEIRGIISESLNLDNYLKLHNGSLISVFQPKKIQVETEVLNKHMQSKFYQSLNKSAEAQMDFYEDTVASFENFLAFLRDDDAWIDHTYLWDILATPNPNLFPNGLNLVIMEVSENDVTDNVELICPTNSYSDNLYDSRKETVLIMKKEEYYEPIYLYRIDSDEDIEGGKKIENSTITFHDRFEPTKNILNNIKHTTLRYCAAKPSMPNVYTYKKNISANELMKEIRNITTDTITILNQCINYRGKVIGINIIIGKKALFLPCFPSAILKYVPVAYMDNLNWNSYEWTRDMLLRISKASNKKILCEPMLKVVEEELIIGILTETNQFVQINPPIANDIEDGLPEYKSNSFADNGYIEADKALAVGRNPDITRTSTIKNITLESQFYSAFRSMLRSILNDFVNRKIRTFLVNILDDPSILYKIKLKKVQYVLEYLMNKQVVFEHLEPELLNELQDISVCGSSTGKCDDKKYCIMKDDICTLIIPQANLVSGEENKPIYYARLADELLRYKRIRLFLLEPRKYLNISNTDYKINETELILLQSILDGDYLDNLVPFQMNPYVKQITYDLAGPSVSQRYDLNITLEQQKTVHSEQTSSDSFIAECIHGKPIPIIGNDASYWVRTFPKEATEIIFHNSPLCTFYVIISIINDKFNKTYNVGVLKTILWNKYKEYMDKHAETILGILSLQGKTRIVTALQSNPHKLEDWIMSDDYSLTDLDLWMISSAIPLPIMLFSSGNLKSLSLSVNWLILGGNRNSDRYYCVRSPSIYNGSEPRYHLVKPAYLLRDLKGFDSMVSTGERALDYIENNLSLESYLETHHTRKLSMMTQVPVSNV</sequence>
<feature type="compositionally biased region" description="Polar residues" evidence="1">
    <location>
        <begin position="916"/>
        <end position="928"/>
    </location>
</feature>
<reference evidence="2" key="1">
    <citation type="journal article" date="2020" name="Nature">
        <title>Giant virus diversity and host interactions through global metagenomics.</title>
        <authorList>
            <person name="Schulz F."/>
            <person name="Roux S."/>
            <person name="Paez-Espino D."/>
            <person name="Jungbluth S."/>
            <person name="Walsh D.A."/>
            <person name="Denef V.J."/>
            <person name="McMahon K.D."/>
            <person name="Konstantinidis K.T."/>
            <person name="Eloe-Fadrosh E.A."/>
            <person name="Kyrpides N.C."/>
            <person name="Woyke T."/>
        </authorList>
    </citation>
    <scope>NUCLEOTIDE SEQUENCE</scope>
    <source>
        <strain evidence="2">GVMAG-M-3300023174-111</strain>
    </source>
</reference>
<name>A0A6C0D1U6_9ZZZZ</name>
<feature type="compositionally biased region" description="Low complexity" evidence="1">
    <location>
        <begin position="936"/>
        <end position="945"/>
    </location>
</feature>
<feature type="compositionally biased region" description="Polar residues" evidence="1">
    <location>
        <begin position="896"/>
        <end position="908"/>
    </location>
</feature>
<feature type="region of interest" description="Disordered" evidence="1">
    <location>
        <begin position="732"/>
        <end position="756"/>
    </location>
</feature>
<protein>
    <submittedName>
        <fullName evidence="2">Uncharacterized protein</fullName>
    </submittedName>
</protein>
<proteinExistence type="predicted"/>
<accession>A0A6C0D1U6</accession>